<accession>A0A9X6WI75</accession>
<reference evidence="2 3" key="1">
    <citation type="submission" date="2017-09" db="EMBL/GenBank/DDBJ databases">
        <title>Large-scale bioinformatics analysis of Bacillus genomes uncovers conserved roles of natural products in bacterial physiology.</title>
        <authorList>
            <consortium name="Agbiome Team Llc"/>
            <person name="Bleich R.M."/>
            <person name="Grubbs K.J."/>
            <person name="Santa Maria K.C."/>
            <person name="Allen S.E."/>
            <person name="Farag S."/>
            <person name="Shank E.A."/>
            <person name="Bowers A."/>
        </authorList>
    </citation>
    <scope>NUCLEOTIDE SEQUENCE [LARGE SCALE GENOMIC DNA]</scope>
    <source>
        <strain evidence="2 3">AFS085496</strain>
    </source>
</reference>
<comment type="caution">
    <text evidence="2">The sequence shown here is derived from an EMBL/GenBank/DDBJ whole genome shotgun (WGS) entry which is preliminary data.</text>
</comment>
<dbReference type="AlphaFoldDB" id="A0A9X6WI75"/>
<dbReference type="Pfam" id="PF00149">
    <property type="entry name" value="Metallophos"/>
    <property type="match status" value="1"/>
</dbReference>
<dbReference type="Proteomes" id="UP000224003">
    <property type="component" value="Unassembled WGS sequence"/>
</dbReference>
<sequence>MKLEIWLTADSHFSHKNIIAYESRPFVNTEEMDEGLIESWNANIKENDLVFHMGDLFFGNKEKQFEIAKRLNGRKILILGNHDKLSNKRYMDLGFNPYKQYIFEDYLLTHHPQQERPLSVLIENTHIKGNVHGHIHSKKMDNQLIYLCVSIEHGYKPVHIDEVREHFLKNQFVA</sequence>
<dbReference type="InterPro" id="IPR004843">
    <property type="entry name" value="Calcineurin-like_PHP"/>
</dbReference>
<organism evidence="2 3">
    <name type="scientific">Bacillus thuringiensis</name>
    <dbReference type="NCBI Taxonomy" id="1428"/>
    <lineage>
        <taxon>Bacteria</taxon>
        <taxon>Bacillati</taxon>
        <taxon>Bacillota</taxon>
        <taxon>Bacilli</taxon>
        <taxon>Bacillales</taxon>
        <taxon>Bacillaceae</taxon>
        <taxon>Bacillus</taxon>
        <taxon>Bacillus cereus group</taxon>
    </lineage>
</organism>
<evidence type="ECO:0000259" key="1">
    <source>
        <dbReference type="Pfam" id="PF00149"/>
    </source>
</evidence>
<dbReference type="InterPro" id="IPR029052">
    <property type="entry name" value="Metallo-depent_PP-like"/>
</dbReference>
<proteinExistence type="predicted"/>
<evidence type="ECO:0000313" key="2">
    <source>
        <dbReference type="EMBL" id="PFJ29150.1"/>
    </source>
</evidence>
<gene>
    <name evidence="2" type="ORF">COJ15_32060</name>
</gene>
<evidence type="ECO:0000313" key="3">
    <source>
        <dbReference type="Proteomes" id="UP000224003"/>
    </source>
</evidence>
<dbReference type="EMBL" id="NUVX01000080">
    <property type="protein sequence ID" value="PFJ29150.1"/>
    <property type="molecule type" value="Genomic_DNA"/>
</dbReference>
<feature type="domain" description="Calcineurin-like phosphoesterase" evidence="1">
    <location>
        <begin position="5"/>
        <end position="112"/>
    </location>
</feature>
<name>A0A9X6WI75_BACTU</name>
<protein>
    <recommendedName>
        <fullName evidence="1">Calcineurin-like phosphoesterase domain-containing protein</fullName>
    </recommendedName>
</protein>
<dbReference type="SUPFAM" id="SSF56300">
    <property type="entry name" value="Metallo-dependent phosphatases"/>
    <property type="match status" value="1"/>
</dbReference>
<dbReference type="Gene3D" id="3.60.21.10">
    <property type="match status" value="1"/>
</dbReference>